<dbReference type="Proteomes" id="UP000030742">
    <property type="component" value="Unassembled WGS sequence"/>
</dbReference>
<proteinExistence type="predicted"/>
<accession>U4UE46</accession>
<feature type="region of interest" description="Disordered" evidence="1">
    <location>
        <begin position="26"/>
        <end position="71"/>
    </location>
</feature>
<evidence type="ECO:0000256" key="1">
    <source>
        <dbReference type="SAM" id="MobiDB-lite"/>
    </source>
</evidence>
<gene>
    <name evidence="2" type="ORF">D910_07945</name>
</gene>
<organism evidence="2 3">
    <name type="scientific">Dendroctonus ponderosae</name>
    <name type="common">Mountain pine beetle</name>
    <dbReference type="NCBI Taxonomy" id="77166"/>
    <lineage>
        <taxon>Eukaryota</taxon>
        <taxon>Metazoa</taxon>
        <taxon>Ecdysozoa</taxon>
        <taxon>Arthropoda</taxon>
        <taxon>Hexapoda</taxon>
        <taxon>Insecta</taxon>
        <taxon>Pterygota</taxon>
        <taxon>Neoptera</taxon>
        <taxon>Endopterygota</taxon>
        <taxon>Coleoptera</taxon>
        <taxon>Polyphaga</taxon>
        <taxon>Cucujiformia</taxon>
        <taxon>Curculionidae</taxon>
        <taxon>Scolytinae</taxon>
        <taxon>Dendroctonus</taxon>
    </lineage>
</organism>
<protein>
    <submittedName>
        <fullName evidence="2">Uncharacterized protein</fullName>
    </submittedName>
</protein>
<evidence type="ECO:0000313" key="2">
    <source>
        <dbReference type="EMBL" id="ERL90598.1"/>
    </source>
</evidence>
<evidence type="ECO:0000313" key="3">
    <source>
        <dbReference type="Proteomes" id="UP000030742"/>
    </source>
</evidence>
<reference evidence="2 3" key="1">
    <citation type="journal article" date="2013" name="Genome Biol.">
        <title>Draft genome of the mountain pine beetle, Dendroctonus ponderosae Hopkins, a major forest pest.</title>
        <authorList>
            <person name="Keeling C.I."/>
            <person name="Yuen M.M."/>
            <person name="Liao N.Y."/>
            <person name="Docking T.R."/>
            <person name="Chan S.K."/>
            <person name="Taylor G.A."/>
            <person name="Palmquist D.L."/>
            <person name="Jackman S.D."/>
            <person name="Nguyen A."/>
            <person name="Li M."/>
            <person name="Henderson H."/>
            <person name="Janes J.K."/>
            <person name="Zhao Y."/>
            <person name="Pandoh P."/>
            <person name="Moore R."/>
            <person name="Sperling F.A."/>
            <person name="Huber D.P."/>
            <person name="Birol I."/>
            <person name="Jones S.J."/>
            <person name="Bohlmann J."/>
        </authorList>
    </citation>
    <scope>NUCLEOTIDE SEQUENCE</scope>
</reference>
<dbReference type="AlphaFoldDB" id="U4UE46"/>
<dbReference type="EMBL" id="KB632250">
    <property type="protein sequence ID" value="ERL90598.1"/>
    <property type="molecule type" value="Genomic_DNA"/>
</dbReference>
<sequence length="71" mass="7975">MRDVQHQQTARRLAADLEEKFRSAFAAPERFPRPPPYRNVVKSYSNKQVGGKQQAPLPPPPPKAWSSTSAC</sequence>
<name>U4UE46_DENPD</name>